<dbReference type="Proteomes" id="UP000526501">
    <property type="component" value="Unassembled WGS sequence"/>
</dbReference>
<proteinExistence type="predicted"/>
<dbReference type="RefSeq" id="WP_185659777.1">
    <property type="nucleotide sequence ID" value="NZ_CAWPOO010000007.1"/>
</dbReference>
<keyword evidence="1" id="KW-0378">Hydrolase</keyword>
<reference evidence="1 2" key="1">
    <citation type="submission" date="2020-07" db="EMBL/GenBank/DDBJ databases">
        <authorList>
            <person name="Feng X."/>
        </authorList>
    </citation>
    <scope>NUCLEOTIDE SEQUENCE [LARGE SCALE GENOMIC DNA]</scope>
    <source>
        <strain evidence="1 2">JCM23202</strain>
    </source>
</reference>
<dbReference type="SUPFAM" id="SSF53474">
    <property type="entry name" value="alpha/beta-Hydrolases"/>
    <property type="match status" value="1"/>
</dbReference>
<name>A0A7X1B5S0_9BACT</name>
<dbReference type="EMBL" id="JACHVC010000007">
    <property type="protein sequence ID" value="MBC2605889.1"/>
    <property type="molecule type" value="Genomic_DNA"/>
</dbReference>
<organism evidence="1 2">
    <name type="scientific">Pelagicoccus albus</name>
    <dbReference type="NCBI Taxonomy" id="415222"/>
    <lineage>
        <taxon>Bacteria</taxon>
        <taxon>Pseudomonadati</taxon>
        <taxon>Verrucomicrobiota</taxon>
        <taxon>Opitutia</taxon>
        <taxon>Puniceicoccales</taxon>
        <taxon>Pelagicoccaceae</taxon>
        <taxon>Pelagicoccus</taxon>
    </lineage>
</organism>
<keyword evidence="2" id="KW-1185">Reference proteome</keyword>
<protein>
    <submittedName>
        <fullName evidence="1">Alpha/beta hydrolase</fullName>
    </submittedName>
</protein>
<sequence>MKKWAKPAAAILLASAIGYISLAKKTEQPSSNSEEIQITTTGHGPSIVLLHDSSQSDLHWADAAKRLSSHFQVTLVDVTSFLQSSKPIRQLRTSLKNLNINDSRIAGSAHTEQLALHYALSFPEQSASFILPHTGEDLEILADLINSHPLNKS</sequence>
<evidence type="ECO:0000313" key="2">
    <source>
        <dbReference type="Proteomes" id="UP000526501"/>
    </source>
</evidence>
<dbReference type="Gene3D" id="3.40.50.1820">
    <property type="entry name" value="alpha/beta hydrolase"/>
    <property type="match status" value="1"/>
</dbReference>
<dbReference type="GO" id="GO:0016787">
    <property type="term" value="F:hydrolase activity"/>
    <property type="evidence" value="ECO:0007669"/>
    <property type="project" value="UniProtKB-KW"/>
</dbReference>
<accession>A0A7X1B5S0</accession>
<evidence type="ECO:0000313" key="1">
    <source>
        <dbReference type="EMBL" id="MBC2605889.1"/>
    </source>
</evidence>
<gene>
    <name evidence="1" type="ORF">H5P27_07520</name>
</gene>
<dbReference type="AlphaFoldDB" id="A0A7X1B5S0"/>
<dbReference type="InterPro" id="IPR029058">
    <property type="entry name" value="AB_hydrolase_fold"/>
</dbReference>
<comment type="caution">
    <text evidence="1">The sequence shown here is derived from an EMBL/GenBank/DDBJ whole genome shotgun (WGS) entry which is preliminary data.</text>
</comment>